<accession>A0A4Y2NBT0</accession>
<proteinExistence type="predicted"/>
<evidence type="ECO:0000313" key="1">
    <source>
        <dbReference type="EMBL" id="GBN35597.1"/>
    </source>
</evidence>
<evidence type="ECO:0000313" key="2">
    <source>
        <dbReference type="Proteomes" id="UP000499080"/>
    </source>
</evidence>
<protein>
    <submittedName>
        <fullName evidence="1">Uncharacterized protein</fullName>
    </submittedName>
</protein>
<comment type="caution">
    <text evidence="1">The sequence shown here is derived from an EMBL/GenBank/DDBJ whole genome shotgun (WGS) entry which is preliminary data.</text>
</comment>
<dbReference type="EMBL" id="BGPR01008720">
    <property type="protein sequence ID" value="GBN35597.1"/>
    <property type="molecule type" value="Genomic_DNA"/>
</dbReference>
<dbReference type="AlphaFoldDB" id="A0A4Y2NBT0"/>
<name>A0A4Y2NBT0_ARAVE</name>
<gene>
    <name evidence="1" type="ORF">AVEN_179647_1</name>
</gene>
<organism evidence="1 2">
    <name type="scientific">Araneus ventricosus</name>
    <name type="common">Orbweaver spider</name>
    <name type="synonym">Epeira ventricosa</name>
    <dbReference type="NCBI Taxonomy" id="182803"/>
    <lineage>
        <taxon>Eukaryota</taxon>
        <taxon>Metazoa</taxon>
        <taxon>Ecdysozoa</taxon>
        <taxon>Arthropoda</taxon>
        <taxon>Chelicerata</taxon>
        <taxon>Arachnida</taxon>
        <taxon>Araneae</taxon>
        <taxon>Araneomorphae</taxon>
        <taxon>Entelegynae</taxon>
        <taxon>Araneoidea</taxon>
        <taxon>Araneidae</taxon>
        <taxon>Araneus</taxon>
    </lineage>
</organism>
<dbReference type="Proteomes" id="UP000499080">
    <property type="component" value="Unassembled WGS sequence"/>
</dbReference>
<sequence length="113" mass="13039">MQFLAPNPNHNPPSTIGNMALRTVDVDLMREDEMKIFKEKLKVYRIFLRVSEEKSANAQDKDEFSNFKAGILMLYVEAVSSFVPEKKMVQGIGTSRFECLYQLCLLKRLFVSN</sequence>
<reference evidence="1 2" key="1">
    <citation type="journal article" date="2019" name="Sci. Rep.">
        <title>Orb-weaving spider Araneus ventricosus genome elucidates the spidroin gene catalogue.</title>
        <authorList>
            <person name="Kono N."/>
            <person name="Nakamura H."/>
            <person name="Ohtoshi R."/>
            <person name="Moran D.A.P."/>
            <person name="Shinohara A."/>
            <person name="Yoshida Y."/>
            <person name="Fujiwara M."/>
            <person name="Mori M."/>
            <person name="Tomita M."/>
            <person name="Arakawa K."/>
        </authorList>
    </citation>
    <scope>NUCLEOTIDE SEQUENCE [LARGE SCALE GENOMIC DNA]</scope>
</reference>
<keyword evidence="2" id="KW-1185">Reference proteome</keyword>